<evidence type="ECO:0000313" key="3">
    <source>
        <dbReference type="Proteomes" id="UP000281431"/>
    </source>
</evidence>
<protein>
    <submittedName>
        <fullName evidence="2">Uncharacterized protein</fullName>
    </submittedName>
</protein>
<dbReference type="EMBL" id="REFZ01000006">
    <property type="protein sequence ID" value="RQH00464.1"/>
    <property type="molecule type" value="Genomic_DNA"/>
</dbReference>
<gene>
    <name evidence="2" type="ORF">EA472_11530</name>
</gene>
<dbReference type="AlphaFoldDB" id="A0A3N6M9L5"/>
<sequence>MTRDDDRSRTAASRFGGSVSSAIVSDGPVHRFTDASTGRLVVPPAMTSRGSYEDPLGSPVEPRFRYTSRNRVLDPRSGPRSLEDVNSDGWAGWDLNNAKRVLLAHFVRCAVVGAKRRLLEGSEIPRWLRLLSFKSQIRFSLTTRLASLVGVGQ</sequence>
<feature type="region of interest" description="Disordered" evidence="1">
    <location>
        <begin position="1"/>
        <end position="30"/>
    </location>
</feature>
<reference evidence="2 3" key="1">
    <citation type="submission" date="2018-10" db="EMBL/GenBank/DDBJ databases">
        <title>Natrarchaeobius chitinivorans gen. nov., sp. nov., and Natrarchaeobius haloalkaliphilus sp. nov., alkaliphilic, chitin-utilizing haloarchaea from hypersaline alkaline lakes.</title>
        <authorList>
            <person name="Sorokin D.Y."/>
            <person name="Elcheninov A.G."/>
            <person name="Kostrikina N.A."/>
            <person name="Bale N.J."/>
            <person name="Sinninghe Damste J.S."/>
            <person name="Khijniak T.V."/>
            <person name="Kublanov I.V."/>
            <person name="Toshchakov S.V."/>
        </authorList>
    </citation>
    <scope>NUCLEOTIDE SEQUENCE [LARGE SCALE GENOMIC DNA]</scope>
    <source>
        <strain evidence="2 3">AArcht7</strain>
    </source>
</reference>
<keyword evidence="3" id="KW-1185">Reference proteome</keyword>
<comment type="caution">
    <text evidence="2">The sequence shown here is derived from an EMBL/GenBank/DDBJ whole genome shotgun (WGS) entry which is preliminary data.</text>
</comment>
<evidence type="ECO:0000313" key="2">
    <source>
        <dbReference type="EMBL" id="RQH00464.1"/>
    </source>
</evidence>
<accession>A0A3N6M9L5</accession>
<name>A0A3N6M9L5_NATCH</name>
<proteinExistence type="predicted"/>
<organism evidence="2 3">
    <name type="scientific">Natrarchaeobius chitinivorans</name>
    <dbReference type="NCBI Taxonomy" id="1679083"/>
    <lineage>
        <taxon>Archaea</taxon>
        <taxon>Methanobacteriati</taxon>
        <taxon>Methanobacteriota</taxon>
        <taxon>Stenosarchaea group</taxon>
        <taxon>Halobacteria</taxon>
        <taxon>Halobacteriales</taxon>
        <taxon>Natrialbaceae</taxon>
        <taxon>Natrarchaeobius</taxon>
    </lineage>
</organism>
<dbReference type="Proteomes" id="UP000281431">
    <property type="component" value="Unassembled WGS sequence"/>
</dbReference>
<evidence type="ECO:0000256" key="1">
    <source>
        <dbReference type="SAM" id="MobiDB-lite"/>
    </source>
</evidence>